<dbReference type="EMBL" id="AVPF01000009">
    <property type="protein sequence ID" value="KGX90118.1"/>
    <property type="molecule type" value="Genomic_DNA"/>
</dbReference>
<dbReference type="STRING" id="1385511.GCA_000425225_02599"/>
<dbReference type="OrthoDB" id="2625024at2"/>
<proteinExistence type="predicted"/>
<sequence>MRKRYIVILFLVLFLVIPFSVHTFYEKNERIFKLKSGGAAPILWKLSGGTYELDNAKIIKLKVKNKDEYLSEKKIHLTDYFYYIPKTNEVFFGIWYNHWNDYAKKDGSNFIVIGKNKDGEKLEGVHGPSATGTFEQFEYHTFNQVDDISEIKQLILQVKPINDTPEGFEFGKTIQSKISLEIQKTGNTDNLNEILN</sequence>
<evidence type="ECO:0000313" key="2">
    <source>
        <dbReference type="Proteomes" id="UP000030403"/>
    </source>
</evidence>
<protein>
    <recommendedName>
        <fullName evidence="3">DUF5643 domain-containing protein</fullName>
    </recommendedName>
</protein>
<evidence type="ECO:0008006" key="3">
    <source>
        <dbReference type="Google" id="ProtNLM"/>
    </source>
</evidence>
<accession>A0A0A5GFX2</accession>
<reference evidence="1 2" key="1">
    <citation type="submission" date="2013-08" db="EMBL/GenBank/DDBJ databases">
        <authorList>
            <person name="Huang J."/>
            <person name="Wang G."/>
        </authorList>
    </citation>
    <scope>NUCLEOTIDE SEQUENCE [LARGE SCALE GENOMIC DNA]</scope>
    <source>
        <strain evidence="1 2">BH030004</strain>
    </source>
</reference>
<organism evidence="1 2">
    <name type="scientific">Pontibacillus marinus BH030004 = DSM 16465</name>
    <dbReference type="NCBI Taxonomy" id="1385511"/>
    <lineage>
        <taxon>Bacteria</taxon>
        <taxon>Bacillati</taxon>
        <taxon>Bacillota</taxon>
        <taxon>Bacilli</taxon>
        <taxon>Bacillales</taxon>
        <taxon>Bacillaceae</taxon>
        <taxon>Pontibacillus</taxon>
    </lineage>
</organism>
<comment type="caution">
    <text evidence="1">The sequence shown here is derived from an EMBL/GenBank/DDBJ whole genome shotgun (WGS) entry which is preliminary data.</text>
</comment>
<gene>
    <name evidence="1" type="ORF">N783_01110</name>
</gene>
<keyword evidence="2" id="KW-1185">Reference proteome</keyword>
<dbReference type="RefSeq" id="WP_027446282.1">
    <property type="nucleotide sequence ID" value="NZ_AULJ01000032.1"/>
</dbReference>
<dbReference type="Proteomes" id="UP000030403">
    <property type="component" value="Unassembled WGS sequence"/>
</dbReference>
<dbReference type="AlphaFoldDB" id="A0A0A5GFX2"/>
<name>A0A0A5GFX2_9BACI</name>
<evidence type="ECO:0000313" key="1">
    <source>
        <dbReference type="EMBL" id="KGX90118.1"/>
    </source>
</evidence>